<accession>A0A9D5Q4W8</accession>
<dbReference type="EMBL" id="WJJP01000195">
    <property type="protein sequence ID" value="MBD3324164.1"/>
    <property type="molecule type" value="Genomic_DNA"/>
</dbReference>
<dbReference type="PANTHER" id="PTHR43048:SF3">
    <property type="entry name" value="METHYLMALONYL-COA EPIMERASE, MITOCHONDRIAL"/>
    <property type="match status" value="1"/>
</dbReference>
<dbReference type="InterPro" id="IPR051785">
    <property type="entry name" value="MMCE/EMCE_epimerase"/>
</dbReference>
<evidence type="ECO:0000313" key="4">
    <source>
        <dbReference type="Proteomes" id="UP000649604"/>
    </source>
</evidence>
<reference evidence="3" key="1">
    <citation type="submission" date="2019-11" db="EMBL/GenBank/DDBJ databases">
        <title>Microbial mats filling the niche in hypersaline microbial mats.</title>
        <authorList>
            <person name="Wong H.L."/>
            <person name="Macleod F.I."/>
            <person name="White R.A. III"/>
            <person name="Burns B.P."/>
        </authorList>
    </citation>
    <scope>NUCLEOTIDE SEQUENCE</scope>
    <source>
        <strain evidence="3">Rbin_158</strain>
    </source>
</reference>
<dbReference type="PROSITE" id="PS51819">
    <property type="entry name" value="VOC"/>
    <property type="match status" value="1"/>
</dbReference>
<dbReference type="InterPro" id="IPR037523">
    <property type="entry name" value="VOC_core"/>
</dbReference>
<dbReference type="Gene3D" id="3.10.180.10">
    <property type="entry name" value="2,3-Dihydroxybiphenyl 1,2-Dioxygenase, domain 1"/>
    <property type="match status" value="1"/>
</dbReference>
<dbReference type="Pfam" id="PF00903">
    <property type="entry name" value="Glyoxalase"/>
    <property type="match status" value="1"/>
</dbReference>
<evidence type="ECO:0000259" key="2">
    <source>
        <dbReference type="PROSITE" id="PS51819"/>
    </source>
</evidence>
<gene>
    <name evidence="3" type="ORF">GF339_06240</name>
</gene>
<dbReference type="InterPro" id="IPR029068">
    <property type="entry name" value="Glyas_Bleomycin-R_OHBP_Dase"/>
</dbReference>
<protein>
    <recommendedName>
        <fullName evidence="2">VOC domain-containing protein</fullName>
    </recommendedName>
</protein>
<sequence length="132" mass="14903">MGMITGLEHIGIMAKDPDTLAAWYERVLGFRRIFQTETTPPAVFVAGTTSGIIEFVPYKNADEIPTHKDKRMHLALAVEDFDQAVHQLQAQGVDLPEVPLELFKGGKALFFQDPEGNWLHLIYRPEIPWSLT</sequence>
<dbReference type="CDD" id="cd06587">
    <property type="entry name" value="VOC"/>
    <property type="match status" value="1"/>
</dbReference>
<keyword evidence="1" id="KW-0479">Metal-binding</keyword>
<evidence type="ECO:0000313" key="3">
    <source>
        <dbReference type="EMBL" id="MBD3324164.1"/>
    </source>
</evidence>
<dbReference type="SUPFAM" id="SSF54593">
    <property type="entry name" value="Glyoxalase/Bleomycin resistance protein/Dihydroxybiphenyl dioxygenase"/>
    <property type="match status" value="1"/>
</dbReference>
<name>A0A9D5Q4W8_9BACT</name>
<dbReference type="InterPro" id="IPR004360">
    <property type="entry name" value="Glyas_Fos-R_dOase_dom"/>
</dbReference>
<dbReference type="GO" id="GO:0004493">
    <property type="term" value="F:methylmalonyl-CoA epimerase activity"/>
    <property type="evidence" value="ECO:0007669"/>
    <property type="project" value="TreeGrafter"/>
</dbReference>
<dbReference type="GO" id="GO:0046872">
    <property type="term" value="F:metal ion binding"/>
    <property type="evidence" value="ECO:0007669"/>
    <property type="project" value="UniProtKB-KW"/>
</dbReference>
<proteinExistence type="predicted"/>
<dbReference type="GO" id="GO:0046491">
    <property type="term" value="P:L-methylmalonyl-CoA metabolic process"/>
    <property type="evidence" value="ECO:0007669"/>
    <property type="project" value="TreeGrafter"/>
</dbReference>
<evidence type="ECO:0000256" key="1">
    <source>
        <dbReference type="ARBA" id="ARBA00022723"/>
    </source>
</evidence>
<comment type="caution">
    <text evidence="3">The sequence shown here is derived from an EMBL/GenBank/DDBJ whole genome shotgun (WGS) entry which is preliminary data.</text>
</comment>
<dbReference type="PANTHER" id="PTHR43048">
    <property type="entry name" value="METHYLMALONYL-COA EPIMERASE"/>
    <property type="match status" value="1"/>
</dbReference>
<organism evidence="3 4">
    <name type="scientific">candidate division KSB3 bacterium</name>
    <dbReference type="NCBI Taxonomy" id="2044937"/>
    <lineage>
        <taxon>Bacteria</taxon>
        <taxon>candidate division KSB3</taxon>
    </lineage>
</organism>
<dbReference type="AlphaFoldDB" id="A0A9D5Q4W8"/>
<dbReference type="Proteomes" id="UP000649604">
    <property type="component" value="Unassembled WGS sequence"/>
</dbReference>
<feature type="domain" description="VOC" evidence="2">
    <location>
        <begin position="6"/>
        <end position="124"/>
    </location>
</feature>